<dbReference type="GO" id="GO:0006352">
    <property type="term" value="P:DNA-templated transcription initiation"/>
    <property type="evidence" value="ECO:0007669"/>
    <property type="project" value="InterPro"/>
</dbReference>
<dbReference type="Pfam" id="PF04542">
    <property type="entry name" value="Sigma70_r2"/>
    <property type="match status" value="1"/>
</dbReference>
<dbReference type="Proteomes" id="UP000319927">
    <property type="component" value="Unassembled WGS sequence"/>
</dbReference>
<dbReference type="GO" id="GO:0003677">
    <property type="term" value="F:DNA binding"/>
    <property type="evidence" value="ECO:0007669"/>
    <property type="project" value="UniProtKB-KW"/>
</dbReference>
<evidence type="ECO:0000259" key="7">
    <source>
        <dbReference type="Pfam" id="PF08281"/>
    </source>
</evidence>
<evidence type="ECO:0000256" key="3">
    <source>
        <dbReference type="ARBA" id="ARBA00023082"/>
    </source>
</evidence>
<evidence type="ECO:0000256" key="4">
    <source>
        <dbReference type="ARBA" id="ARBA00023125"/>
    </source>
</evidence>
<feature type="domain" description="RNA polymerase sigma-70 region 2" evidence="6">
    <location>
        <begin position="15"/>
        <end position="78"/>
    </location>
</feature>
<comment type="similarity">
    <text evidence="1">Belongs to the sigma-70 factor family. ECF subfamily.</text>
</comment>
<feature type="domain" description="RNA polymerase sigma factor 70 region 4 type 2" evidence="7">
    <location>
        <begin position="101"/>
        <end position="154"/>
    </location>
</feature>
<evidence type="ECO:0000256" key="1">
    <source>
        <dbReference type="ARBA" id="ARBA00010641"/>
    </source>
</evidence>
<dbReference type="AlphaFoldDB" id="A0A561VN11"/>
<evidence type="ECO:0000256" key="2">
    <source>
        <dbReference type="ARBA" id="ARBA00023015"/>
    </source>
</evidence>
<evidence type="ECO:0000313" key="8">
    <source>
        <dbReference type="EMBL" id="TWG13005.1"/>
    </source>
</evidence>
<dbReference type="InterPro" id="IPR007627">
    <property type="entry name" value="RNA_pol_sigma70_r2"/>
</dbReference>
<comment type="caution">
    <text evidence="8">The sequence shown here is derived from an EMBL/GenBank/DDBJ whole genome shotgun (WGS) entry which is preliminary data.</text>
</comment>
<dbReference type="InterPro" id="IPR013325">
    <property type="entry name" value="RNA_pol_sigma_r2"/>
</dbReference>
<dbReference type="SUPFAM" id="SSF88946">
    <property type="entry name" value="Sigma2 domain of RNA polymerase sigma factors"/>
    <property type="match status" value="1"/>
</dbReference>
<dbReference type="NCBIfam" id="TIGR02983">
    <property type="entry name" value="SigE-fam_strep"/>
    <property type="match status" value="1"/>
</dbReference>
<protein>
    <submittedName>
        <fullName evidence="8">RNA polymerase sigma-70 factor (Sigma-E family)</fullName>
    </submittedName>
</protein>
<sequence length="173" mass="19159">MRRKKRFDGLDVLVAERGGALLATAVLLTGSRVAGEDLLQVALERLMRNWSRVQGDKEGYLRRTLYHLAVDRWRLRGRRPEVLAEIEPPGQADGTEALHLRQALIQALAMLPPRQRAVLVLRYWEQFSESEAAEMLGCSVGTVKSTASRGLARLRELTAAWALEGAGMNGAGK</sequence>
<evidence type="ECO:0000256" key="5">
    <source>
        <dbReference type="ARBA" id="ARBA00023163"/>
    </source>
</evidence>
<dbReference type="PANTHER" id="PTHR43133">
    <property type="entry name" value="RNA POLYMERASE ECF-TYPE SIGMA FACTO"/>
    <property type="match status" value="1"/>
</dbReference>
<evidence type="ECO:0000259" key="6">
    <source>
        <dbReference type="Pfam" id="PF04542"/>
    </source>
</evidence>
<keyword evidence="4" id="KW-0238">DNA-binding</keyword>
<dbReference type="Pfam" id="PF08281">
    <property type="entry name" value="Sigma70_r4_2"/>
    <property type="match status" value="1"/>
</dbReference>
<dbReference type="Gene3D" id="1.10.1740.10">
    <property type="match status" value="1"/>
</dbReference>
<reference evidence="8 9" key="1">
    <citation type="submission" date="2019-06" db="EMBL/GenBank/DDBJ databases">
        <title>Sequencing the genomes of 1000 actinobacteria strains.</title>
        <authorList>
            <person name="Klenk H.-P."/>
        </authorList>
    </citation>
    <scope>NUCLEOTIDE SEQUENCE [LARGE SCALE GENOMIC DNA]</scope>
    <source>
        <strain evidence="8 9">DSM 102131</strain>
    </source>
</reference>
<proteinExistence type="inferred from homology"/>
<organism evidence="8 9">
    <name type="scientific">Micromonospora palomenae</name>
    <dbReference type="NCBI Taxonomy" id="1461247"/>
    <lineage>
        <taxon>Bacteria</taxon>
        <taxon>Bacillati</taxon>
        <taxon>Actinomycetota</taxon>
        <taxon>Actinomycetes</taxon>
        <taxon>Micromonosporales</taxon>
        <taxon>Micromonosporaceae</taxon>
        <taxon>Micromonospora</taxon>
    </lineage>
</organism>
<dbReference type="InterPro" id="IPR014284">
    <property type="entry name" value="RNA_pol_sigma-70_dom"/>
</dbReference>
<dbReference type="NCBIfam" id="TIGR02937">
    <property type="entry name" value="sigma70-ECF"/>
    <property type="match status" value="1"/>
</dbReference>
<keyword evidence="9" id="KW-1185">Reference proteome</keyword>
<dbReference type="InterPro" id="IPR013249">
    <property type="entry name" value="RNA_pol_sigma70_r4_t2"/>
</dbReference>
<dbReference type="GO" id="GO:0016987">
    <property type="term" value="F:sigma factor activity"/>
    <property type="evidence" value="ECO:0007669"/>
    <property type="project" value="UniProtKB-KW"/>
</dbReference>
<dbReference type="CDD" id="cd06171">
    <property type="entry name" value="Sigma70_r4"/>
    <property type="match status" value="1"/>
</dbReference>
<dbReference type="RefSeq" id="WP_246158412.1">
    <property type="nucleotide sequence ID" value="NZ_VIXA01000003.1"/>
</dbReference>
<dbReference type="Gene3D" id="1.10.10.10">
    <property type="entry name" value="Winged helix-like DNA-binding domain superfamily/Winged helix DNA-binding domain"/>
    <property type="match status" value="1"/>
</dbReference>
<dbReference type="SUPFAM" id="SSF88659">
    <property type="entry name" value="Sigma3 and sigma4 domains of RNA polymerase sigma factors"/>
    <property type="match status" value="1"/>
</dbReference>
<dbReference type="PANTHER" id="PTHR43133:SF50">
    <property type="entry name" value="ECF RNA POLYMERASE SIGMA FACTOR SIGM"/>
    <property type="match status" value="1"/>
</dbReference>
<keyword evidence="5" id="KW-0804">Transcription</keyword>
<evidence type="ECO:0000313" key="9">
    <source>
        <dbReference type="Proteomes" id="UP000319927"/>
    </source>
</evidence>
<name>A0A561VN11_9ACTN</name>
<dbReference type="InterPro" id="IPR013324">
    <property type="entry name" value="RNA_pol_sigma_r3/r4-like"/>
</dbReference>
<dbReference type="InterPro" id="IPR036388">
    <property type="entry name" value="WH-like_DNA-bd_sf"/>
</dbReference>
<dbReference type="InterPro" id="IPR014325">
    <property type="entry name" value="RNA_pol_sigma-E_actinobac"/>
</dbReference>
<dbReference type="InterPro" id="IPR039425">
    <property type="entry name" value="RNA_pol_sigma-70-like"/>
</dbReference>
<dbReference type="EMBL" id="VIXA01000003">
    <property type="protein sequence ID" value="TWG13005.1"/>
    <property type="molecule type" value="Genomic_DNA"/>
</dbReference>
<accession>A0A561VN11</accession>
<keyword evidence="2" id="KW-0805">Transcription regulation</keyword>
<keyword evidence="3" id="KW-0731">Sigma factor</keyword>
<gene>
    <name evidence="8" type="ORF">FHX75_1339</name>
</gene>